<evidence type="ECO:0000313" key="1">
    <source>
        <dbReference type="Proteomes" id="UP000887574"/>
    </source>
</evidence>
<keyword evidence="1" id="KW-1185">Reference proteome</keyword>
<name>A0A915CVL5_9BILA</name>
<proteinExistence type="predicted"/>
<dbReference type="AlphaFoldDB" id="A0A915CVL5"/>
<protein>
    <submittedName>
        <fullName evidence="2">BHLH domain-containing protein</fullName>
    </submittedName>
</protein>
<dbReference type="Proteomes" id="UP000887574">
    <property type="component" value="Unplaced"/>
</dbReference>
<reference evidence="2" key="1">
    <citation type="submission" date="2022-11" db="UniProtKB">
        <authorList>
            <consortium name="WormBaseParasite"/>
        </authorList>
    </citation>
    <scope>IDENTIFICATION</scope>
</reference>
<evidence type="ECO:0000313" key="2">
    <source>
        <dbReference type="WBParaSite" id="jg13084.2"/>
    </source>
</evidence>
<sequence>MTNSHPTNNTINTTANSYLVPVEDSASMRYRNHQLPNNNFVHQMSSQQSQHQAAPPASVRSATYATSSASMVLSCMHTPTTAGYSSIPVARPMLVERPKHTLRKRRYAINTRLEHLEKMLDMTKFIEQLERLIEQPIKIPGTLSMCPGHSREKQVPGKAKRDLLSVQDIWEKREDQKADTSSLYNVGTVGERKWLLDLLLEESDADSGGDENITSQDLKELLKIHQKRRKFQKDYHSDILNSQYTYYGAGLISTCDNFPEHQQKVKKEFL</sequence>
<accession>A0A915CVL5</accession>
<dbReference type="WBParaSite" id="jg13084.2">
    <property type="protein sequence ID" value="jg13084.2"/>
    <property type="gene ID" value="jg13084"/>
</dbReference>
<organism evidence="1 2">
    <name type="scientific">Ditylenchus dipsaci</name>
    <dbReference type="NCBI Taxonomy" id="166011"/>
    <lineage>
        <taxon>Eukaryota</taxon>
        <taxon>Metazoa</taxon>
        <taxon>Ecdysozoa</taxon>
        <taxon>Nematoda</taxon>
        <taxon>Chromadorea</taxon>
        <taxon>Rhabditida</taxon>
        <taxon>Tylenchina</taxon>
        <taxon>Tylenchomorpha</taxon>
        <taxon>Sphaerularioidea</taxon>
        <taxon>Anguinidae</taxon>
        <taxon>Anguininae</taxon>
        <taxon>Ditylenchus</taxon>
    </lineage>
</organism>